<evidence type="ECO:0000256" key="3">
    <source>
        <dbReference type="ARBA" id="ARBA00022692"/>
    </source>
</evidence>
<dbReference type="InterPro" id="IPR038213">
    <property type="entry name" value="IFI6/IFI27-like_sf"/>
</dbReference>
<evidence type="ECO:0000256" key="6">
    <source>
        <dbReference type="SAM" id="Phobius"/>
    </source>
</evidence>
<feature type="transmembrane region" description="Helical" evidence="6">
    <location>
        <begin position="455"/>
        <end position="483"/>
    </location>
</feature>
<dbReference type="VEuPathDB" id="CryptoDB:Cvel_8964"/>
<reference evidence="7" key="1">
    <citation type="submission" date="2014-11" db="EMBL/GenBank/DDBJ databases">
        <authorList>
            <person name="Otto D Thomas"/>
            <person name="Naeem Raeece"/>
        </authorList>
    </citation>
    <scope>NUCLEOTIDE SEQUENCE</scope>
</reference>
<evidence type="ECO:0000256" key="4">
    <source>
        <dbReference type="ARBA" id="ARBA00022989"/>
    </source>
</evidence>
<protein>
    <submittedName>
        <fullName evidence="7">Uncharacterized protein</fullName>
    </submittedName>
</protein>
<dbReference type="AlphaFoldDB" id="A0A0G4HW18"/>
<evidence type="ECO:0000256" key="2">
    <source>
        <dbReference type="ARBA" id="ARBA00007262"/>
    </source>
</evidence>
<accession>A0A0G4HW18</accession>
<keyword evidence="5 6" id="KW-0472">Membrane</keyword>
<dbReference type="PANTHER" id="PTHR16932">
    <property type="entry name" value="INTERFERON ALPHA-INDUCIBLE PROTEIN 27"/>
    <property type="match status" value="1"/>
</dbReference>
<sequence>MDCVEAGVDQICFLTSLPHWKQTLRCHRDGTVDTCENKLGWEELRVQKVKHFTESDGRVTIQSCLSGRFLKSTPCGSIETTHKTEEAHTDTESHASMQGAEAERCPNPFASEHWFVTRIEGGGCLIQSVEHQRFLRCHPDGRLDLGPKTAWEGDESETWRVEDARGFLVFLSHENDERYIGCNIFGHLFETPDAKGWEVWRFSSVEHGVFSITSLTHEKRLGAHPDGHVFSTDKMWGWEHWVLETEGDRIFIMQVPHAQNLSDRWVTTGELPGECDLLASRSHQPKHLLHLPHKYRIVREATQALCIPPKRAGSLFHMAQGGVGKPHNNHGVAFVSASHPTLALTLSDSTFSLQTADISNDSQKFSLSACLPITITGSQIFSLSFLGAATISLAVAAPFAVAGVVALMGFEAGGIAAGSVAAGMMSAEAIATGGAIVAGGTVATLQSIGAAGLGVAYYTAAAIGTGAALGGVAGGIAVGLTGVPQEQEAEARGSGLEGLVGGVVAHIAASRP</sequence>
<dbReference type="Pfam" id="PF06140">
    <property type="entry name" value="Ifi-6-16"/>
    <property type="match status" value="1"/>
</dbReference>
<feature type="transmembrane region" description="Helical" evidence="6">
    <location>
        <begin position="429"/>
        <end position="449"/>
    </location>
</feature>
<evidence type="ECO:0000256" key="1">
    <source>
        <dbReference type="ARBA" id="ARBA00004141"/>
    </source>
</evidence>
<comment type="similarity">
    <text evidence="2">Belongs to the IFI6/IFI27 family.</text>
</comment>
<keyword evidence="4 6" id="KW-1133">Transmembrane helix</keyword>
<dbReference type="EMBL" id="CDMZ01004103">
    <property type="protein sequence ID" value="CEM48657.1"/>
    <property type="molecule type" value="Genomic_DNA"/>
</dbReference>
<organism evidence="7">
    <name type="scientific">Chromera velia CCMP2878</name>
    <dbReference type="NCBI Taxonomy" id="1169474"/>
    <lineage>
        <taxon>Eukaryota</taxon>
        <taxon>Sar</taxon>
        <taxon>Alveolata</taxon>
        <taxon>Colpodellida</taxon>
        <taxon>Chromeraceae</taxon>
        <taxon>Chromera</taxon>
    </lineage>
</organism>
<dbReference type="PANTHER" id="PTHR16932:SF18">
    <property type="entry name" value="INTERFERON, ALPHA-INDUCIBLE PROTEIN 27-LIKE 2"/>
    <property type="match status" value="1"/>
</dbReference>
<gene>
    <name evidence="7" type="ORF">Cvel_8964</name>
</gene>
<evidence type="ECO:0000313" key="7">
    <source>
        <dbReference type="EMBL" id="CEM48657.1"/>
    </source>
</evidence>
<proteinExistence type="inferred from homology"/>
<evidence type="ECO:0000256" key="5">
    <source>
        <dbReference type="ARBA" id="ARBA00023136"/>
    </source>
</evidence>
<keyword evidence="3 6" id="KW-0812">Transmembrane</keyword>
<dbReference type="GO" id="GO:0016020">
    <property type="term" value="C:membrane"/>
    <property type="evidence" value="ECO:0007669"/>
    <property type="project" value="UniProtKB-SubCell"/>
</dbReference>
<comment type="subcellular location">
    <subcellularLocation>
        <location evidence="1">Membrane</location>
        <topology evidence="1">Multi-pass membrane protein</topology>
    </subcellularLocation>
</comment>
<dbReference type="Gene3D" id="2.80.10.50">
    <property type="match status" value="1"/>
</dbReference>
<feature type="transmembrane region" description="Helical" evidence="6">
    <location>
        <begin position="380"/>
        <end position="408"/>
    </location>
</feature>
<dbReference type="Gene3D" id="6.10.110.10">
    <property type="match status" value="1"/>
</dbReference>
<dbReference type="InterPro" id="IPR009311">
    <property type="entry name" value="IFI6/IFI27-like"/>
</dbReference>
<name>A0A0G4HW18_9ALVE</name>